<organism evidence="1 2">
    <name type="scientific">Phytophthora aleatoria</name>
    <dbReference type="NCBI Taxonomy" id="2496075"/>
    <lineage>
        <taxon>Eukaryota</taxon>
        <taxon>Sar</taxon>
        <taxon>Stramenopiles</taxon>
        <taxon>Oomycota</taxon>
        <taxon>Peronosporomycetes</taxon>
        <taxon>Peronosporales</taxon>
        <taxon>Peronosporaceae</taxon>
        <taxon>Phytophthora</taxon>
    </lineage>
</organism>
<proteinExistence type="predicted"/>
<evidence type="ECO:0000313" key="2">
    <source>
        <dbReference type="Proteomes" id="UP000709295"/>
    </source>
</evidence>
<dbReference type="AlphaFoldDB" id="A0A8J5M4I1"/>
<dbReference type="Proteomes" id="UP000709295">
    <property type="component" value="Unassembled WGS sequence"/>
</dbReference>
<keyword evidence="2" id="KW-1185">Reference proteome</keyword>
<comment type="caution">
    <text evidence="1">The sequence shown here is derived from an EMBL/GenBank/DDBJ whole genome shotgun (WGS) entry which is preliminary data.</text>
</comment>
<gene>
    <name evidence="1" type="ORF">JG688_00008663</name>
</gene>
<sequence>MATAAHTSIRGFDWTPPTTSRLCSATWVTGSTVCWRLLTTRTPQLICCSVGCRIARCYLLMGKKTTTRKKVTTMSLGSSRRLPVLTRAMTKMS</sequence>
<name>A0A8J5M4I1_9STRA</name>
<protein>
    <submittedName>
        <fullName evidence="1">Uncharacterized protein</fullName>
    </submittedName>
</protein>
<evidence type="ECO:0000313" key="1">
    <source>
        <dbReference type="EMBL" id="KAG6962304.1"/>
    </source>
</evidence>
<reference evidence="1" key="1">
    <citation type="submission" date="2021-01" db="EMBL/GenBank/DDBJ databases">
        <title>Phytophthora aleatoria, a newly-described species from Pinus radiata is distinct from Phytophthora cactorum isolates based on comparative genomics.</title>
        <authorList>
            <person name="Mcdougal R."/>
            <person name="Panda P."/>
            <person name="Williams N."/>
            <person name="Studholme D.J."/>
        </authorList>
    </citation>
    <scope>NUCLEOTIDE SEQUENCE</scope>
    <source>
        <strain evidence="1">NZFS 4037</strain>
    </source>
</reference>
<accession>A0A8J5M4I1</accession>
<dbReference type="EMBL" id="JAENGY010000467">
    <property type="protein sequence ID" value="KAG6962304.1"/>
    <property type="molecule type" value="Genomic_DNA"/>
</dbReference>